<gene>
    <name evidence="3" type="ORF">CUC44_13120</name>
</gene>
<dbReference type="EMBL" id="PGCP01000019">
    <property type="protein sequence ID" value="PJC92792.1"/>
    <property type="molecule type" value="Genomic_DNA"/>
</dbReference>
<proteinExistence type="predicted"/>
<reference evidence="3 4" key="1">
    <citation type="submission" date="2017-11" db="EMBL/GenBank/DDBJ databases">
        <title>Draft genome sequence of environmental isolate Aeromonas lusitania sp. nov. MDC 2473.</title>
        <authorList>
            <person name="Colston S.M."/>
            <person name="Navarro A."/>
            <person name="Martinez-Murcia A.J."/>
            <person name="Graf J."/>
        </authorList>
    </citation>
    <scope>NUCLEOTIDE SEQUENCE [LARGE SCALE GENOMIC DNA]</scope>
    <source>
        <strain evidence="3 4">MDC 2473</strain>
    </source>
</reference>
<dbReference type="InterPro" id="IPR009270">
    <property type="entry name" value="DUF927"/>
</dbReference>
<sequence length="758" mass="82219">MTAVYQGASGSGHQNSPPSRAGTFLKFADLDDLQVVVIHTGEQASKDAGIRATLQRAHNEAVATDNPIDPGVEPEQALYVGPAQLDEGARLYKMADRDATKRVIVHQFGNLAPEKAKRLIVALRKQAPKAELYRGNPDLNAEPWQLVDVVAFEQALAVDTPSDEVPWSDNMAPLHLVKGNPEEGPELPAGFEVRGSRLCALTTVGRGEDARQEWIPIASPVHVLAETADEQGRGYGRLLEWRDSAGRTRQWAMPVRALVPRNGEEVFAALLDAGLPFIELSHKRRLSAYLMSCQPKRRITCVERTGWHGHAYVLPGGSIGPDAEGVILQTAGYTASDFTERGTLAGWQQGVAGLAVGNSRLCFALSLAFAAPLLSLVGMEGGGFHLKGESTDGKTTVMKAAASVYGYPDRYSQTWRATGNAIEGIASRRNDALLCLDELGELDGREAGQTAYMLANGQGKGRSKQDGELRERKAWRLLFLSTGELSLEDHAASAGKSTQAGMEVRTIQIPSDTGHHGAFEWLHGMDGGRSFADALKANSEEHHGTAFRTYAQALTQSMDEHSERLKADIKQLAAELTPEGAGNQVGRAINRFALVAAAGELATRLGVTGWPEGEAIRAVRVCLKAWLAERGHLGNKEDIATLRQIRQFFTAHQYTRFADWDDPNHRAANMVGYRRNPKVNSEAGVTFYVLPEGWREITVGRDYKKAALLAVEIGWIGSSDRGKTQKTVKIPCVGRAIKVYVLSDTVLADEATEPGGTE</sequence>
<dbReference type="RefSeq" id="WP_100860374.1">
    <property type="nucleotide sequence ID" value="NZ_PGCP01000019.1"/>
</dbReference>
<feature type="region of interest" description="Disordered" evidence="1">
    <location>
        <begin position="1"/>
        <end position="20"/>
    </location>
</feature>
<accession>A0A2M8H8C1</accession>
<keyword evidence="3" id="KW-0547">Nucleotide-binding</keyword>
<protein>
    <submittedName>
        <fullName evidence="3">Helicase II</fullName>
    </submittedName>
</protein>
<keyword evidence="4" id="KW-1185">Reference proteome</keyword>
<dbReference type="GO" id="GO:0004386">
    <property type="term" value="F:helicase activity"/>
    <property type="evidence" value="ECO:0007669"/>
    <property type="project" value="UniProtKB-KW"/>
</dbReference>
<evidence type="ECO:0000313" key="4">
    <source>
        <dbReference type="Proteomes" id="UP000232060"/>
    </source>
</evidence>
<dbReference type="Proteomes" id="UP000232060">
    <property type="component" value="Unassembled WGS sequence"/>
</dbReference>
<evidence type="ECO:0000256" key="1">
    <source>
        <dbReference type="SAM" id="MobiDB-lite"/>
    </source>
</evidence>
<keyword evidence="3" id="KW-0347">Helicase</keyword>
<comment type="caution">
    <text evidence="3">The sequence shown here is derived from an EMBL/GenBank/DDBJ whole genome shotgun (WGS) entry which is preliminary data.</text>
</comment>
<dbReference type="Pfam" id="PF06048">
    <property type="entry name" value="DUF927"/>
    <property type="match status" value="1"/>
</dbReference>
<keyword evidence="3" id="KW-0378">Hydrolase</keyword>
<evidence type="ECO:0000259" key="2">
    <source>
        <dbReference type="Pfam" id="PF06048"/>
    </source>
</evidence>
<dbReference type="OrthoDB" id="784829at2"/>
<evidence type="ECO:0000313" key="3">
    <source>
        <dbReference type="EMBL" id="PJC92792.1"/>
    </source>
</evidence>
<keyword evidence="3" id="KW-0067">ATP-binding</keyword>
<feature type="domain" description="DUF927" evidence="2">
    <location>
        <begin position="208"/>
        <end position="473"/>
    </location>
</feature>
<name>A0A2M8H8C1_9GAMM</name>
<organism evidence="3 4">
    <name type="scientific">Aeromonas lusitana</name>
    <dbReference type="NCBI Taxonomy" id="931529"/>
    <lineage>
        <taxon>Bacteria</taxon>
        <taxon>Pseudomonadati</taxon>
        <taxon>Pseudomonadota</taxon>
        <taxon>Gammaproteobacteria</taxon>
        <taxon>Aeromonadales</taxon>
        <taxon>Aeromonadaceae</taxon>
        <taxon>Aeromonas</taxon>
    </lineage>
</organism>
<dbReference type="AlphaFoldDB" id="A0A2M8H8C1"/>